<dbReference type="InterPro" id="IPR011611">
    <property type="entry name" value="PfkB_dom"/>
</dbReference>
<organism evidence="4 5">
    <name type="scientific">Candidatus Glassbacteria bacterium GWA2_58_10</name>
    <dbReference type="NCBI Taxonomy" id="1817865"/>
    <lineage>
        <taxon>Bacteria</taxon>
        <taxon>Candidatus Glassiibacteriota</taxon>
    </lineage>
</organism>
<evidence type="ECO:0000259" key="3">
    <source>
        <dbReference type="Pfam" id="PF00294"/>
    </source>
</evidence>
<dbReference type="Pfam" id="PF00294">
    <property type="entry name" value="PfkB"/>
    <property type="match status" value="1"/>
</dbReference>
<keyword evidence="1" id="KW-0808">Transferase</keyword>
<keyword evidence="2" id="KW-0418">Kinase</keyword>
<reference evidence="4 5" key="1">
    <citation type="journal article" date="2016" name="Nat. Commun.">
        <title>Thousands of microbial genomes shed light on interconnected biogeochemical processes in an aquifer system.</title>
        <authorList>
            <person name="Anantharaman K."/>
            <person name="Brown C.T."/>
            <person name="Hug L.A."/>
            <person name="Sharon I."/>
            <person name="Castelle C.J."/>
            <person name="Probst A.J."/>
            <person name="Thomas B.C."/>
            <person name="Singh A."/>
            <person name="Wilkins M.J."/>
            <person name="Karaoz U."/>
            <person name="Brodie E.L."/>
            <person name="Williams K.H."/>
            <person name="Hubbard S.S."/>
            <person name="Banfield J.F."/>
        </authorList>
    </citation>
    <scope>NUCLEOTIDE SEQUENCE [LARGE SCALE GENOMIC DNA]</scope>
</reference>
<dbReference type="SUPFAM" id="SSF53613">
    <property type="entry name" value="Ribokinase-like"/>
    <property type="match status" value="1"/>
</dbReference>
<dbReference type="InterPro" id="IPR002173">
    <property type="entry name" value="Carboh/pur_kinase_PfkB_CS"/>
</dbReference>
<protein>
    <recommendedName>
        <fullName evidence="3">Carbohydrate kinase PfkB domain-containing protein</fullName>
    </recommendedName>
</protein>
<evidence type="ECO:0000313" key="4">
    <source>
        <dbReference type="EMBL" id="OGF96882.1"/>
    </source>
</evidence>
<evidence type="ECO:0000313" key="5">
    <source>
        <dbReference type="Proteomes" id="UP000176992"/>
    </source>
</evidence>
<name>A0A1F5YA23_9BACT</name>
<feature type="domain" description="Carbohydrate kinase PfkB" evidence="3">
    <location>
        <begin position="3"/>
        <end position="89"/>
    </location>
</feature>
<evidence type="ECO:0000256" key="1">
    <source>
        <dbReference type="ARBA" id="ARBA00022679"/>
    </source>
</evidence>
<comment type="caution">
    <text evidence="4">The sequence shown here is derived from an EMBL/GenBank/DDBJ whole genome shotgun (WGS) entry which is preliminary data.</text>
</comment>
<dbReference type="PROSITE" id="PS00584">
    <property type="entry name" value="PFKB_KINASES_2"/>
    <property type="match status" value="1"/>
</dbReference>
<dbReference type="Gene3D" id="3.40.1190.20">
    <property type="match status" value="1"/>
</dbReference>
<dbReference type="EMBL" id="MFIV01000249">
    <property type="protein sequence ID" value="OGF96882.1"/>
    <property type="molecule type" value="Genomic_DNA"/>
</dbReference>
<evidence type="ECO:0000256" key="2">
    <source>
        <dbReference type="ARBA" id="ARBA00022777"/>
    </source>
</evidence>
<dbReference type="GO" id="GO:0016301">
    <property type="term" value="F:kinase activity"/>
    <property type="evidence" value="ECO:0007669"/>
    <property type="project" value="UniProtKB-KW"/>
</dbReference>
<accession>A0A1F5YA23</accession>
<dbReference type="AlphaFoldDB" id="A0A1F5YA23"/>
<dbReference type="InterPro" id="IPR029056">
    <property type="entry name" value="Ribokinase-like"/>
</dbReference>
<dbReference type="Proteomes" id="UP000176992">
    <property type="component" value="Unassembled WGS sequence"/>
</dbReference>
<sequence length="117" mass="12169">MLTIGALGAYGYDKGTWEYTPCALVNPISTAGAGDAALGALIAGTARGLPFILKDRAKRHRLAEAPLESALDLAALVASFSVLSPDTINLETSPTALREHANKLGLTLSPAVENMLH</sequence>
<gene>
    <name evidence="4" type="ORF">A2Z86_07975</name>
</gene>
<proteinExistence type="predicted"/>